<proteinExistence type="predicted"/>
<keyword evidence="2" id="KW-1185">Reference proteome</keyword>
<evidence type="ECO:0000313" key="1">
    <source>
        <dbReference type="EMBL" id="MCI2230015.1"/>
    </source>
</evidence>
<evidence type="ECO:0008006" key="3">
    <source>
        <dbReference type="Google" id="ProtNLM"/>
    </source>
</evidence>
<gene>
    <name evidence="1" type="ORF">MC378_12625</name>
</gene>
<reference evidence="1" key="1">
    <citation type="submission" date="2022-02" db="EMBL/GenBank/DDBJ databases">
        <title>Polaribacter sp. MSW13, isolated from seawater.</title>
        <authorList>
            <person name="Kristyanto S."/>
            <person name="Jung J."/>
            <person name="Jeon C.O."/>
        </authorList>
    </citation>
    <scope>NUCLEOTIDE SEQUENCE</scope>
    <source>
        <strain evidence="1">MSW13</strain>
    </source>
</reference>
<accession>A0A9X1VPR7</accession>
<protein>
    <recommendedName>
        <fullName evidence="3">YtkA-like domain-containing protein</fullName>
    </recommendedName>
</protein>
<dbReference type="RefSeq" id="WP_242179124.1">
    <property type="nucleotide sequence ID" value="NZ_JAKQYM010000009.1"/>
</dbReference>
<dbReference type="EMBL" id="JAKQYM010000009">
    <property type="protein sequence ID" value="MCI2230015.1"/>
    <property type="molecule type" value="Genomic_DNA"/>
</dbReference>
<dbReference type="AlphaFoldDB" id="A0A9X1VPR7"/>
<comment type="caution">
    <text evidence="1">The sequence shown here is derived from an EMBL/GenBank/DDBJ whole genome shotgun (WGS) entry which is preliminary data.</text>
</comment>
<organism evidence="1 2">
    <name type="scientific">Polaribacter marinus</name>
    <dbReference type="NCBI Taxonomy" id="2916838"/>
    <lineage>
        <taxon>Bacteria</taxon>
        <taxon>Pseudomonadati</taxon>
        <taxon>Bacteroidota</taxon>
        <taxon>Flavobacteriia</taxon>
        <taxon>Flavobacteriales</taxon>
        <taxon>Flavobacteriaceae</taxon>
    </lineage>
</organism>
<sequence>MAPQSPNVAENDLVAGIYKYNQPTNIAGDFPDPTQFSYSVVENHTLLIDPRMSEPSMGNHSSLNNVDLTQQDDNLYHGVVNYTMTGNWTLNFILKDENNEVVKGTEVSTDFTPGIEGEKGELFIDILF</sequence>
<name>A0A9X1VPR7_9FLAO</name>
<evidence type="ECO:0000313" key="2">
    <source>
        <dbReference type="Proteomes" id="UP001139369"/>
    </source>
</evidence>
<dbReference type="Proteomes" id="UP001139369">
    <property type="component" value="Unassembled WGS sequence"/>
</dbReference>